<reference evidence="5 6" key="1">
    <citation type="journal article" date="2021" name="Res Sq">
        <title>Streptomyces Pimoensis sp. nov., Isolated From the Taklimakan Desert in Xinjiang, China.</title>
        <authorList>
            <person name="Zhang P."/>
            <person name="Luo X."/>
            <person name="Luo X."/>
            <person name="Liu Z."/>
            <person name="Xia Z."/>
            <person name="Wan C."/>
            <person name="zhang L."/>
        </authorList>
    </citation>
    <scope>NUCLEOTIDE SEQUENCE [LARGE SCALE GENOMIC DNA]</scope>
    <source>
        <strain evidence="5 6">TRM75549</strain>
    </source>
</reference>
<dbReference type="Gene3D" id="1.10.3630.10">
    <property type="entry name" value="yeast vps74-n-term truncation variant domain like"/>
    <property type="match status" value="1"/>
</dbReference>
<keyword evidence="6" id="KW-1185">Reference proteome</keyword>
<keyword evidence="2" id="KW-0333">Golgi apparatus</keyword>
<dbReference type="PANTHER" id="PTHR12704:SF2">
    <property type="entry name" value="GOLGI PHOSPHOPROTEIN 3 HOMOLOG SAURON"/>
    <property type="match status" value="1"/>
</dbReference>
<comment type="subcellular location">
    <subcellularLocation>
        <location evidence="1">Golgi apparatus membrane</location>
        <topology evidence="1">Peripheral membrane protein</topology>
        <orientation evidence="1">Cytoplasmic side</orientation>
    </subcellularLocation>
</comment>
<proteinExistence type="predicted"/>
<protein>
    <submittedName>
        <fullName evidence="5">GPP34 family phosphoprotein</fullName>
    </submittedName>
</protein>
<evidence type="ECO:0000256" key="4">
    <source>
        <dbReference type="ARBA" id="ARBA00023136"/>
    </source>
</evidence>
<evidence type="ECO:0000256" key="1">
    <source>
        <dbReference type="ARBA" id="ARBA00004255"/>
    </source>
</evidence>
<gene>
    <name evidence="5" type="ORF">KYY02_21830</name>
</gene>
<comment type="caution">
    <text evidence="5">The sequence shown here is derived from an EMBL/GenBank/DDBJ whole genome shotgun (WGS) entry which is preliminary data.</text>
</comment>
<evidence type="ECO:0000256" key="3">
    <source>
        <dbReference type="ARBA" id="ARBA00023121"/>
    </source>
</evidence>
<evidence type="ECO:0000313" key="6">
    <source>
        <dbReference type="Proteomes" id="UP001567537"/>
    </source>
</evidence>
<dbReference type="InterPro" id="IPR008628">
    <property type="entry name" value="GPP34-like"/>
</dbReference>
<evidence type="ECO:0000313" key="5">
    <source>
        <dbReference type="EMBL" id="MEZ3181228.1"/>
    </source>
</evidence>
<organism evidence="5 6">
    <name type="scientific">Streptomyces pimonensis</name>
    <dbReference type="NCBI Taxonomy" id="2860288"/>
    <lineage>
        <taxon>Bacteria</taxon>
        <taxon>Bacillati</taxon>
        <taxon>Actinomycetota</taxon>
        <taxon>Actinomycetes</taxon>
        <taxon>Kitasatosporales</taxon>
        <taxon>Streptomycetaceae</taxon>
        <taxon>Streptomyces</taxon>
    </lineage>
</organism>
<keyword evidence="3" id="KW-0446">Lipid-binding</keyword>
<accession>A0ABV4J351</accession>
<sequence>MEPPTAGTAQSSEAAAATLGEQLLLLSLDDASGTARESAKVAPAIAAAELVELALAGRIDVTDDTVTVVDATPPGEPALDAALDAVAARQRPSGTKDWINRLKRDAVARANTGLIEKGLVREERKKVLGLFPVRRYPEADGSVEAAVRQRLHAVVLQGAAPDERTASLVALLHGAKLHRLAFPDADPRRVEAAMEAVSRGQWSAASVRHVVKAAEDALTTIIALTVITSVTTN</sequence>
<dbReference type="Proteomes" id="UP001567537">
    <property type="component" value="Unassembled WGS sequence"/>
</dbReference>
<dbReference type="RefSeq" id="WP_371240555.1">
    <property type="nucleotide sequence ID" value="NZ_JAHWZY010000023.1"/>
</dbReference>
<dbReference type="InterPro" id="IPR038261">
    <property type="entry name" value="GPP34-like_sf"/>
</dbReference>
<keyword evidence="4" id="KW-0472">Membrane</keyword>
<dbReference type="Pfam" id="PF05719">
    <property type="entry name" value="GPP34"/>
    <property type="match status" value="1"/>
</dbReference>
<name>A0ABV4J351_9ACTN</name>
<dbReference type="PANTHER" id="PTHR12704">
    <property type="entry name" value="TRANS-GOLGI PROTEIN GMX33"/>
    <property type="match status" value="1"/>
</dbReference>
<evidence type="ECO:0000256" key="2">
    <source>
        <dbReference type="ARBA" id="ARBA00023034"/>
    </source>
</evidence>
<dbReference type="EMBL" id="JAHWZY010000023">
    <property type="protein sequence ID" value="MEZ3181228.1"/>
    <property type="molecule type" value="Genomic_DNA"/>
</dbReference>